<organism evidence="7 8">
    <name type="scientific">Acidiphilium rubrum</name>
    <dbReference type="NCBI Taxonomy" id="526"/>
    <lineage>
        <taxon>Bacteria</taxon>
        <taxon>Pseudomonadati</taxon>
        <taxon>Pseudomonadota</taxon>
        <taxon>Alphaproteobacteria</taxon>
        <taxon>Acetobacterales</taxon>
        <taxon>Acidocellaceae</taxon>
        <taxon>Acidiphilium</taxon>
    </lineage>
</organism>
<keyword evidence="2" id="KW-0863">Zinc-finger</keyword>
<dbReference type="CDD" id="cd18012">
    <property type="entry name" value="DEXQc_arch_SWI2_SNF2"/>
    <property type="match status" value="1"/>
</dbReference>
<feature type="region of interest" description="Disordered" evidence="3">
    <location>
        <begin position="562"/>
        <end position="581"/>
    </location>
</feature>
<dbReference type="GO" id="GO:0016787">
    <property type="term" value="F:hydrolase activity"/>
    <property type="evidence" value="ECO:0007669"/>
    <property type="project" value="UniProtKB-KW"/>
</dbReference>
<evidence type="ECO:0000259" key="6">
    <source>
        <dbReference type="PROSITE" id="PS51194"/>
    </source>
</evidence>
<evidence type="ECO:0000313" key="8">
    <source>
        <dbReference type="Proteomes" id="UP000186308"/>
    </source>
</evidence>
<keyword evidence="2" id="KW-0479">Metal-binding</keyword>
<dbReference type="InterPro" id="IPR014001">
    <property type="entry name" value="Helicase_ATP-bd"/>
</dbReference>
<name>A0A8G2CMK1_ACIRU</name>
<dbReference type="Proteomes" id="UP000186308">
    <property type="component" value="Unassembled WGS sequence"/>
</dbReference>
<dbReference type="Pfam" id="PF00176">
    <property type="entry name" value="SNF2-rel_dom"/>
    <property type="match status" value="1"/>
</dbReference>
<evidence type="ECO:0000259" key="4">
    <source>
        <dbReference type="PROSITE" id="PS50966"/>
    </source>
</evidence>
<keyword evidence="8" id="KW-1185">Reference proteome</keyword>
<evidence type="ECO:0000313" key="7">
    <source>
        <dbReference type="EMBL" id="SIR25187.1"/>
    </source>
</evidence>
<dbReference type="AlphaFoldDB" id="A0A8G2CMK1"/>
<dbReference type="Gene3D" id="3.40.50.300">
    <property type="entry name" value="P-loop containing nucleotide triphosphate hydrolases"/>
    <property type="match status" value="1"/>
</dbReference>
<dbReference type="SUPFAM" id="SSF52540">
    <property type="entry name" value="P-loop containing nucleoside triphosphate hydrolases"/>
    <property type="match status" value="2"/>
</dbReference>
<dbReference type="Pfam" id="PF00271">
    <property type="entry name" value="Helicase_C"/>
    <property type="match status" value="1"/>
</dbReference>
<evidence type="ECO:0000256" key="3">
    <source>
        <dbReference type="SAM" id="MobiDB-lite"/>
    </source>
</evidence>
<dbReference type="PROSITE" id="PS51192">
    <property type="entry name" value="HELICASE_ATP_BIND_1"/>
    <property type="match status" value="1"/>
</dbReference>
<feature type="domain" description="SWIM-type" evidence="4">
    <location>
        <begin position="58"/>
        <end position="96"/>
    </location>
</feature>
<dbReference type="InterPro" id="IPR001650">
    <property type="entry name" value="Helicase_C-like"/>
</dbReference>
<dbReference type="SMART" id="SM00490">
    <property type="entry name" value="HELICc"/>
    <property type="match status" value="1"/>
</dbReference>
<evidence type="ECO:0000256" key="1">
    <source>
        <dbReference type="ARBA" id="ARBA00022801"/>
    </source>
</evidence>
<feature type="compositionally biased region" description="Acidic residues" evidence="3">
    <location>
        <begin position="565"/>
        <end position="581"/>
    </location>
</feature>
<dbReference type="OrthoDB" id="9814088at2"/>
<protein>
    <submittedName>
        <fullName evidence="7">SWIM zinc finger</fullName>
    </submittedName>
</protein>
<accession>A0A8G2CMK1</accession>
<dbReference type="CDD" id="cd18793">
    <property type="entry name" value="SF2_C_SNF"/>
    <property type="match status" value="1"/>
</dbReference>
<dbReference type="GO" id="GO:0008270">
    <property type="term" value="F:zinc ion binding"/>
    <property type="evidence" value="ECO:0007669"/>
    <property type="project" value="UniProtKB-KW"/>
</dbReference>
<reference evidence="7 8" key="1">
    <citation type="submission" date="2017-01" db="EMBL/GenBank/DDBJ databases">
        <authorList>
            <person name="Varghese N."/>
            <person name="Submissions S."/>
        </authorList>
    </citation>
    <scope>NUCLEOTIDE SEQUENCE [LARGE SCALE GENOMIC DNA]</scope>
    <source>
        <strain evidence="7 8">ATCC 35905</strain>
    </source>
</reference>
<dbReference type="PROSITE" id="PS51194">
    <property type="entry name" value="HELICASE_CTER"/>
    <property type="match status" value="1"/>
</dbReference>
<keyword evidence="1" id="KW-0378">Hydrolase</keyword>
<dbReference type="PANTHER" id="PTHR10799">
    <property type="entry name" value="SNF2/RAD54 HELICASE FAMILY"/>
    <property type="match status" value="1"/>
</dbReference>
<feature type="domain" description="Helicase ATP-binding" evidence="5">
    <location>
        <begin position="690"/>
        <end position="850"/>
    </location>
</feature>
<dbReference type="GO" id="GO:0004386">
    <property type="term" value="F:helicase activity"/>
    <property type="evidence" value="ECO:0007669"/>
    <property type="project" value="UniProtKB-KW"/>
</dbReference>
<comment type="caution">
    <text evidence="7">The sequence shown here is derived from an EMBL/GenBank/DDBJ whole genome shotgun (WGS) entry which is preliminary data.</text>
</comment>
<proteinExistence type="predicted"/>
<evidence type="ECO:0000259" key="5">
    <source>
        <dbReference type="PROSITE" id="PS51192"/>
    </source>
</evidence>
<dbReference type="InterPro" id="IPR000330">
    <property type="entry name" value="SNF2_N"/>
</dbReference>
<sequence>MLDVLAGLIPEKLPSIFGHETVVRGRAYAKRGQVGSVALEKSGTVLTAEVIGTEPLPYRVRVSARRGVRGFLFAGDCSCPVADNCKHVVATLLHAAQPDVRRRLAAAQTGAAPVTGSLSPRLQIWMNDLRLAQAGADEEYPADIHQRLMYVFEPLSGPNPQVSDIGIEAVSVRLLKDGSLSTVTSSYDPGTLDDRGVGGTKFLRPSDREILPRLSRMAQRGATSGFVVRLSGVEGNALLHAILATGRGRWEAVNGVVMQAGPPLEAGIVWALNEDGSQSPTFELPDTGIAVRLTPPWCITPDTGLAQPVRTGLADRLADTLLAAPPVPPEQAEALRERLARDVPAVAPHAPPVLAAPEEIAVPPVPVLRIEPRRISMPSWMGGYRDLHGAVMTISIARLGFRYGDFEVAAHDDRTLPRFTKGAAIFAVVRDEAAEADAMRWLTRLGFRAATGAASGSAGDLILAGGDVESELEWLEFFYHDAPQLRAAGWVVISADDLPVRLVKGDDAPLTASLSERTEATGSGVDWFDLDLGVVVDGERIDLLPAVIDLIGSEGWSLEDWGAGDGDDADLDDDGPDDSDEPFYLPLPDGRVFALPRARLLPIVRAIHDLLAATPRDGAGKFRVSTYDAALLAALEQASAAADTTWSGGEPLRRLGRMLGETGSIPPAVIPPGFTADLRPYQAQGVDWLQFLRQGGLAGILADEMGLGKTVQALAHILIEQVEGRLEHPALIIAPTSLVVNWQREAERFAPALRVLVLHGPDRATRFGEIAAHDLVITTYPLLARDHEVLHAQQWHMVVLDEAQIIKNPNALTSRLMRGLQTRHRLCLTGTPLENNLGELWSLFAFLSPELLGDRKNFQKRWRNPIEKQGDPERQQLLARYVRPFLLRRTKALVAAELPPKTEIVESVTMEAEQRNLYEGIRLTMHNKVREAIAAKGLARSHIVILEALLRLRQTCCDPRLLKLPGNRAEGVASAKLDRLAEMVPELVADGRRILIFSQFTSMLALIETMLAEAGLRWVKLTGDTRDRQTPISQFQGGDVPIFLISLKAGGVGLNLTAADTVIHYDPWWNPAVEDQATDRAHRIGQPNPVFVHRLVVADSVEEKMESLKLRKRQLAEGLFDNAASDTLAFSEADIDDLFS</sequence>
<keyword evidence="2" id="KW-0862">Zinc</keyword>
<gene>
    <name evidence="7" type="ORF">SAMN05421828_12146</name>
</gene>
<dbReference type="GO" id="GO:0005524">
    <property type="term" value="F:ATP binding"/>
    <property type="evidence" value="ECO:0007669"/>
    <property type="project" value="InterPro"/>
</dbReference>
<dbReference type="InterPro" id="IPR007527">
    <property type="entry name" value="Znf_SWIM"/>
</dbReference>
<dbReference type="PROSITE" id="PS50966">
    <property type="entry name" value="ZF_SWIM"/>
    <property type="match status" value="1"/>
</dbReference>
<dbReference type="InterPro" id="IPR027417">
    <property type="entry name" value="P-loop_NTPase"/>
</dbReference>
<dbReference type="InterPro" id="IPR038718">
    <property type="entry name" value="SNF2-like_sf"/>
</dbReference>
<dbReference type="SMART" id="SM00487">
    <property type="entry name" value="DEXDc"/>
    <property type="match status" value="1"/>
</dbReference>
<feature type="domain" description="Helicase C-terminal" evidence="6">
    <location>
        <begin position="976"/>
        <end position="1136"/>
    </location>
</feature>
<dbReference type="EMBL" id="FTNE01000021">
    <property type="protein sequence ID" value="SIR25187.1"/>
    <property type="molecule type" value="Genomic_DNA"/>
</dbReference>
<dbReference type="InterPro" id="IPR049730">
    <property type="entry name" value="SNF2/RAD54-like_C"/>
</dbReference>
<dbReference type="Gene3D" id="3.40.50.10810">
    <property type="entry name" value="Tandem AAA-ATPase domain"/>
    <property type="match status" value="1"/>
</dbReference>
<evidence type="ECO:0000256" key="2">
    <source>
        <dbReference type="PROSITE-ProRule" id="PRU00325"/>
    </source>
</evidence>